<feature type="chain" id="PRO_5042272075" evidence="2">
    <location>
        <begin position="23"/>
        <end position="82"/>
    </location>
</feature>
<comment type="caution">
    <text evidence="3">The sequence shown here is derived from an EMBL/GenBank/DDBJ whole genome shotgun (WGS) entry which is preliminary data.</text>
</comment>
<keyword evidence="4" id="KW-1185">Reference proteome</keyword>
<evidence type="ECO:0000256" key="1">
    <source>
        <dbReference type="SAM" id="MobiDB-lite"/>
    </source>
</evidence>
<evidence type="ECO:0000256" key="2">
    <source>
        <dbReference type="SAM" id="SignalP"/>
    </source>
</evidence>
<organism evidence="3 4">
    <name type="scientific">Quillaja saponaria</name>
    <name type="common">Soap bark tree</name>
    <dbReference type="NCBI Taxonomy" id="32244"/>
    <lineage>
        <taxon>Eukaryota</taxon>
        <taxon>Viridiplantae</taxon>
        <taxon>Streptophyta</taxon>
        <taxon>Embryophyta</taxon>
        <taxon>Tracheophyta</taxon>
        <taxon>Spermatophyta</taxon>
        <taxon>Magnoliopsida</taxon>
        <taxon>eudicotyledons</taxon>
        <taxon>Gunneridae</taxon>
        <taxon>Pentapetalae</taxon>
        <taxon>rosids</taxon>
        <taxon>fabids</taxon>
        <taxon>Fabales</taxon>
        <taxon>Quillajaceae</taxon>
        <taxon>Quillaja</taxon>
    </lineage>
</organism>
<evidence type="ECO:0000313" key="3">
    <source>
        <dbReference type="EMBL" id="KAJ7981913.1"/>
    </source>
</evidence>
<dbReference type="KEGG" id="qsa:O6P43_001110"/>
<accession>A0AAD7QIA2</accession>
<dbReference type="EMBL" id="JARAOO010000001">
    <property type="protein sequence ID" value="KAJ7981913.1"/>
    <property type="molecule type" value="Genomic_DNA"/>
</dbReference>
<dbReference type="Proteomes" id="UP001163823">
    <property type="component" value="Chromosome 1"/>
</dbReference>
<feature type="region of interest" description="Disordered" evidence="1">
    <location>
        <begin position="51"/>
        <end position="82"/>
    </location>
</feature>
<dbReference type="AlphaFoldDB" id="A0AAD7QIA2"/>
<protein>
    <submittedName>
        <fullName evidence="3">Uncharacterized protein</fullName>
    </submittedName>
</protein>
<proteinExistence type="predicted"/>
<gene>
    <name evidence="3" type="ORF">O6P43_001110</name>
</gene>
<sequence length="82" mass="9375">MNFFISFLLILLVSNFLPYCSSFRIRTKFNQLGKASTDHQDTSVIQSDHVQRKALHEVHSGPNPISNSTPKKKWNSRTQTSP</sequence>
<keyword evidence="2" id="KW-0732">Signal</keyword>
<feature type="signal peptide" evidence="2">
    <location>
        <begin position="1"/>
        <end position="22"/>
    </location>
</feature>
<reference evidence="3 4" key="1">
    <citation type="journal article" date="2023" name="Science">
        <title>Elucidation of the pathway for biosynthesis of saponin adjuvants from the soapbark tree.</title>
        <authorList>
            <person name="Reed J."/>
            <person name="Orme A."/>
            <person name="El-Demerdash A."/>
            <person name="Owen C."/>
            <person name="Martin L.B.B."/>
            <person name="Misra R.C."/>
            <person name="Kikuchi S."/>
            <person name="Rejzek M."/>
            <person name="Martin A.C."/>
            <person name="Harkess A."/>
            <person name="Leebens-Mack J."/>
            <person name="Louveau T."/>
            <person name="Stephenson M.J."/>
            <person name="Osbourn A."/>
        </authorList>
    </citation>
    <scope>NUCLEOTIDE SEQUENCE [LARGE SCALE GENOMIC DNA]</scope>
    <source>
        <strain evidence="3">S10</strain>
    </source>
</reference>
<evidence type="ECO:0000313" key="4">
    <source>
        <dbReference type="Proteomes" id="UP001163823"/>
    </source>
</evidence>
<name>A0AAD7QIA2_QUISA</name>